<feature type="region of interest" description="Disordered" evidence="3">
    <location>
        <begin position="56"/>
        <end position="228"/>
    </location>
</feature>
<gene>
    <name evidence="5" type="ORF">FNF29_03106</name>
</gene>
<protein>
    <recommendedName>
        <fullName evidence="4">UBC core domain-containing protein</fullName>
    </recommendedName>
</protein>
<feature type="domain" description="UBC core" evidence="4">
    <location>
        <begin position="447"/>
        <end position="612"/>
    </location>
</feature>
<dbReference type="GO" id="GO:0016740">
    <property type="term" value="F:transferase activity"/>
    <property type="evidence" value="ECO:0007669"/>
    <property type="project" value="UniProtKB-KW"/>
</dbReference>
<feature type="region of interest" description="Disordered" evidence="3">
    <location>
        <begin position="308"/>
        <end position="331"/>
    </location>
</feature>
<evidence type="ECO:0000256" key="3">
    <source>
        <dbReference type="SAM" id="MobiDB-lite"/>
    </source>
</evidence>
<dbReference type="AlphaFoldDB" id="A0A5A8CJQ5"/>
<keyword evidence="6" id="KW-1185">Reference proteome</keyword>
<evidence type="ECO:0000256" key="1">
    <source>
        <dbReference type="ARBA" id="ARBA00022679"/>
    </source>
</evidence>
<reference evidence="5 6" key="1">
    <citation type="submission" date="2019-07" db="EMBL/GenBank/DDBJ databases">
        <title>Genomes of Cafeteria roenbergensis.</title>
        <authorList>
            <person name="Fischer M.G."/>
            <person name="Hackl T."/>
            <person name="Roman M."/>
        </authorList>
    </citation>
    <scope>NUCLEOTIDE SEQUENCE [LARGE SCALE GENOMIC DNA]</scope>
    <source>
        <strain evidence="5 6">BVI</strain>
    </source>
</reference>
<evidence type="ECO:0000313" key="5">
    <source>
        <dbReference type="EMBL" id="KAA0153292.1"/>
    </source>
</evidence>
<evidence type="ECO:0000313" key="6">
    <source>
        <dbReference type="Proteomes" id="UP000323011"/>
    </source>
</evidence>
<dbReference type="InterPro" id="IPR016135">
    <property type="entry name" value="UBQ-conjugating_enzyme/RWD"/>
</dbReference>
<keyword evidence="1" id="KW-0808">Transferase</keyword>
<dbReference type="PANTHER" id="PTHR46116:SF39">
    <property type="entry name" value="BACULOVIRAL IAP REPEAT-CONTAINING PROTEIN 6"/>
    <property type="match status" value="1"/>
</dbReference>
<dbReference type="InterPro" id="IPR000608">
    <property type="entry name" value="UBC"/>
</dbReference>
<accession>A0A5A8CJQ5</accession>
<organism evidence="5 6">
    <name type="scientific">Cafeteria roenbergensis</name>
    <name type="common">Marine flagellate</name>
    <dbReference type="NCBI Taxonomy" id="33653"/>
    <lineage>
        <taxon>Eukaryota</taxon>
        <taxon>Sar</taxon>
        <taxon>Stramenopiles</taxon>
        <taxon>Bigyra</taxon>
        <taxon>Opalozoa</taxon>
        <taxon>Bicosoecida</taxon>
        <taxon>Cafeteriaceae</taxon>
        <taxon>Cafeteria</taxon>
    </lineage>
</organism>
<name>A0A5A8CJQ5_CAFRO</name>
<dbReference type="SMART" id="SM00212">
    <property type="entry name" value="UBCc"/>
    <property type="match status" value="1"/>
</dbReference>
<dbReference type="Gene3D" id="3.10.110.10">
    <property type="entry name" value="Ubiquitin Conjugating Enzyme"/>
    <property type="match status" value="1"/>
</dbReference>
<feature type="compositionally biased region" description="Acidic residues" evidence="3">
    <location>
        <begin position="149"/>
        <end position="168"/>
    </location>
</feature>
<evidence type="ECO:0000259" key="4">
    <source>
        <dbReference type="PROSITE" id="PS50127"/>
    </source>
</evidence>
<dbReference type="PROSITE" id="PS50127">
    <property type="entry name" value="UBC_2"/>
    <property type="match status" value="1"/>
</dbReference>
<proteinExistence type="predicted"/>
<evidence type="ECO:0000256" key="2">
    <source>
        <dbReference type="ARBA" id="ARBA00022786"/>
    </source>
</evidence>
<dbReference type="SUPFAM" id="SSF54495">
    <property type="entry name" value="UBC-like"/>
    <property type="match status" value="1"/>
</dbReference>
<dbReference type="PANTHER" id="PTHR46116">
    <property type="entry name" value="(E3-INDEPENDENT) E2 UBIQUITIN-CONJUGATING ENZYME"/>
    <property type="match status" value="1"/>
</dbReference>
<dbReference type="Pfam" id="PF00179">
    <property type="entry name" value="UQ_con"/>
    <property type="match status" value="1"/>
</dbReference>
<feature type="compositionally biased region" description="Low complexity" evidence="3">
    <location>
        <begin position="219"/>
        <end position="228"/>
    </location>
</feature>
<dbReference type="EMBL" id="VLTN01000016">
    <property type="protein sequence ID" value="KAA0153292.1"/>
    <property type="molecule type" value="Genomic_DNA"/>
</dbReference>
<dbReference type="Proteomes" id="UP000323011">
    <property type="component" value="Unassembled WGS sequence"/>
</dbReference>
<comment type="caution">
    <text evidence="5">The sequence shown here is derived from an EMBL/GenBank/DDBJ whole genome shotgun (WGS) entry which is preliminary data.</text>
</comment>
<feature type="compositionally biased region" description="Acidic residues" evidence="3">
    <location>
        <begin position="99"/>
        <end position="110"/>
    </location>
</feature>
<keyword evidence="2" id="KW-0833">Ubl conjugation pathway</keyword>
<sequence>MDWAFLTPSPPWEEEQEQWLEWTVRRTPREFSSGVQAGLDELRRFATSSLKCPDCGASIDRKSGEATRASKRGRPAVDRVIDLDEAEGSAAASGKVFDLADDDSDGDGSDADQSGAERGGVVCVDEGEEEAAAGAALSQRSATAPKHDDDDDDDDDDVVALDDSDDEGGAAPAAHGGVSLRTPRDAAPPPSVPADPADGGGADGGDVDNADARDDEASRSPSSAAAGATTTRAAAAAAAASTAPQLVLESSRTAPVIVCSVCSCRVLATSGAVARGAGAGRFVVPTRQAVAALLDRATATATEAKVAPKAAVSRRKRAPSKPTAGGAAAAAAVPNSTAYSGEANDAEVSSAAVAAARRRQEAEDVALGEAFKGLRRALPTRPMSPADVSSSAPAGSIAALLQTLSDAATLYCRTADAALEATADDATAFAADEAEQYTRSASRKQLKRLMRVATELSALPTTALEWASSVLARSDEARMDLVRVAVLGPADTPYMNGVALVDLMLPASYPDVPPQASFVSTAGGTVRFNPNLYANGKVCLSLLGTWTGPSWSPGQSTLAQVLLAIQGQIMNSNPWLNEPGFPAVPQLCSQYNCVLRLATLQHLILAPLRSPPPLFRQAVLTHFTLKQHELREQCASWTAEAARLARLQKGPCACQRYSVFPSDSPFNSSLMSVSIATRAACDQIRQLLDKLPPLSDEPC</sequence>